<dbReference type="GO" id="GO:0016491">
    <property type="term" value="F:oxidoreductase activity"/>
    <property type="evidence" value="ECO:0007669"/>
    <property type="project" value="UniProtKB-ARBA"/>
</dbReference>
<dbReference type="InterPro" id="IPR008775">
    <property type="entry name" value="Phytyl_CoA_dOase-like"/>
</dbReference>
<dbReference type="Gene3D" id="2.60.120.620">
    <property type="entry name" value="q2cbj1_9rhob like domain"/>
    <property type="match status" value="1"/>
</dbReference>
<proteinExistence type="predicted"/>
<dbReference type="GO" id="GO:0046872">
    <property type="term" value="F:metal ion binding"/>
    <property type="evidence" value="ECO:0007669"/>
    <property type="project" value="UniProtKB-ARBA"/>
</dbReference>
<evidence type="ECO:0000313" key="3">
    <source>
        <dbReference type="EMBL" id="CAH1273416.1"/>
    </source>
</evidence>
<feature type="region of interest" description="Disordered" evidence="2">
    <location>
        <begin position="273"/>
        <end position="304"/>
    </location>
</feature>
<evidence type="ECO:0000313" key="4">
    <source>
        <dbReference type="Proteomes" id="UP000838412"/>
    </source>
</evidence>
<dbReference type="Pfam" id="PF05721">
    <property type="entry name" value="PhyH"/>
    <property type="match status" value="1"/>
</dbReference>
<evidence type="ECO:0000256" key="1">
    <source>
        <dbReference type="ARBA" id="ARBA00001962"/>
    </source>
</evidence>
<dbReference type="Proteomes" id="UP000838412">
    <property type="component" value="Chromosome 9"/>
</dbReference>
<dbReference type="EMBL" id="OV696694">
    <property type="protein sequence ID" value="CAH1273416.1"/>
    <property type="molecule type" value="Genomic_DNA"/>
</dbReference>
<evidence type="ECO:0000256" key="2">
    <source>
        <dbReference type="SAM" id="MobiDB-lite"/>
    </source>
</evidence>
<dbReference type="AlphaFoldDB" id="A0A8K0F0Y4"/>
<name>A0A8K0F0Y4_BRALA</name>
<dbReference type="PANTHER" id="PTHR20883:SF48">
    <property type="entry name" value="ECTOINE DIOXYGENASE"/>
    <property type="match status" value="1"/>
</dbReference>
<dbReference type="SUPFAM" id="SSF51197">
    <property type="entry name" value="Clavaminate synthase-like"/>
    <property type="match status" value="1"/>
</dbReference>
<organism evidence="3 4">
    <name type="scientific">Branchiostoma lanceolatum</name>
    <name type="common">Common lancelet</name>
    <name type="synonym">Amphioxus lanceolatum</name>
    <dbReference type="NCBI Taxonomy" id="7740"/>
    <lineage>
        <taxon>Eukaryota</taxon>
        <taxon>Metazoa</taxon>
        <taxon>Chordata</taxon>
        <taxon>Cephalochordata</taxon>
        <taxon>Leptocardii</taxon>
        <taxon>Amphioxiformes</taxon>
        <taxon>Branchiostomatidae</taxon>
        <taxon>Branchiostoma</taxon>
    </lineage>
</organism>
<protein>
    <submittedName>
        <fullName evidence="3">Hypp5128 protein</fullName>
    </submittedName>
</protein>
<dbReference type="PANTHER" id="PTHR20883">
    <property type="entry name" value="PHYTANOYL-COA DIOXYGENASE DOMAIN CONTAINING 1"/>
    <property type="match status" value="1"/>
</dbReference>
<gene>
    <name evidence="3" type="primary">Hypp5128</name>
    <name evidence="3" type="ORF">BLAG_LOCUS24774</name>
</gene>
<dbReference type="OrthoDB" id="2328924at2759"/>
<sequence length="304" mass="35006">MFEIRSRPDPVVWADDDKTGPFSRQELEFYRTNGYIKVEGLFDVDEIQTYCEKLTTGKDELEEDIKSNKEEFISTDNYTCVTEPGSTKIRSIYSPHKFLPAANQLCRDRRLLGRVRQILDSDVYMHHTRLNCKQQFKGTGFYWHSDFETWHTEDGMPRPRCLTCMVLMTRNLPQNGALMVIPGSHRHYISCAGPTPDNHWISSLQDRYIGIPNQEALSQMVKEGGIHYCTGEAGSVFFFDCNLLHGSQANFSPWDRMNFFLVYNSVDNKLVPPFGPPKPRPETLGTRDPAWVQPITPLEKPTDE</sequence>
<comment type="cofactor">
    <cofactor evidence="1">
        <name>Fe cation</name>
        <dbReference type="ChEBI" id="CHEBI:24875"/>
    </cofactor>
</comment>
<reference evidence="3" key="1">
    <citation type="submission" date="2022-01" db="EMBL/GenBank/DDBJ databases">
        <authorList>
            <person name="Braso-Vives M."/>
        </authorList>
    </citation>
    <scope>NUCLEOTIDE SEQUENCE</scope>
</reference>
<keyword evidence="4" id="KW-1185">Reference proteome</keyword>
<accession>A0A8K0F0Y4</accession>